<dbReference type="Proteomes" id="UP000031561">
    <property type="component" value="Unassembled WGS sequence"/>
</dbReference>
<dbReference type="Pfam" id="PF13429">
    <property type="entry name" value="TPR_15"/>
    <property type="match status" value="1"/>
</dbReference>
<evidence type="ECO:0000313" key="3">
    <source>
        <dbReference type="EMBL" id="MCM1983520.1"/>
    </source>
</evidence>
<dbReference type="SMART" id="SM00028">
    <property type="entry name" value="TPR"/>
    <property type="match status" value="3"/>
</dbReference>
<feature type="transmembrane region" description="Helical" evidence="2">
    <location>
        <begin position="12"/>
        <end position="34"/>
    </location>
</feature>
<keyword evidence="2" id="KW-0812">Transmembrane</keyword>
<feature type="repeat" description="TPR" evidence="1">
    <location>
        <begin position="187"/>
        <end position="220"/>
    </location>
</feature>
<proteinExistence type="predicted"/>
<dbReference type="Gene3D" id="1.25.40.10">
    <property type="entry name" value="Tetratricopeptide repeat domain"/>
    <property type="match status" value="2"/>
</dbReference>
<evidence type="ECO:0000256" key="1">
    <source>
        <dbReference type="PROSITE-ProRule" id="PRU00339"/>
    </source>
</evidence>
<name>A0ABD4T4X8_9CYAN</name>
<dbReference type="SUPFAM" id="SSF48452">
    <property type="entry name" value="TPR-like"/>
    <property type="match status" value="1"/>
</dbReference>
<accession>A0ABD4T4X8</accession>
<dbReference type="EMBL" id="JTHE03000063">
    <property type="protein sequence ID" value="MCM1983520.1"/>
    <property type="molecule type" value="Genomic_DNA"/>
</dbReference>
<organism evidence="3 4">
    <name type="scientific">Lyngbya confervoides BDU141951</name>
    <dbReference type="NCBI Taxonomy" id="1574623"/>
    <lineage>
        <taxon>Bacteria</taxon>
        <taxon>Bacillati</taxon>
        <taxon>Cyanobacteriota</taxon>
        <taxon>Cyanophyceae</taxon>
        <taxon>Oscillatoriophycideae</taxon>
        <taxon>Oscillatoriales</taxon>
        <taxon>Microcoleaceae</taxon>
        <taxon>Lyngbya</taxon>
    </lineage>
</organism>
<dbReference type="InterPro" id="IPR011990">
    <property type="entry name" value="TPR-like_helical_dom_sf"/>
</dbReference>
<reference evidence="3 4" key="1">
    <citation type="journal article" date="2015" name="Genome Announc.">
        <title>Draft Genome Sequence of Filamentous Marine Cyanobacterium Lyngbya confervoides Strain BDU141951.</title>
        <authorList>
            <person name="Chandrababunaidu M.M."/>
            <person name="Sen D."/>
            <person name="Tripathy S."/>
        </authorList>
    </citation>
    <scope>NUCLEOTIDE SEQUENCE [LARGE SCALE GENOMIC DNA]</scope>
    <source>
        <strain evidence="3 4">BDU141951</strain>
    </source>
</reference>
<dbReference type="PROSITE" id="PS50005">
    <property type="entry name" value="TPR"/>
    <property type="match status" value="1"/>
</dbReference>
<gene>
    <name evidence="3" type="ORF">QQ91_0011900</name>
</gene>
<evidence type="ECO:0000256" key="2">
    <source>
        <dbReference type="SAM" id="Phobius"/>
    </source>
</evidence>
<evidence type="ECO:0000313" key="4">
    <source>
        <dbReference type="Proteomes" id="UP000031561"/>
    </source>
</evidence>
<sequence length="278" mass="30154">MENRSKRWPVLIILGFSCLAFISLSLIPILGGLFNSSESVNGNPALTASAEQTRLEEEERGYQLVVDREPENQTALQGLFETRAKLIQLGARQPKDLIDPLSRLKDLNPDQPDYAVLLAQTHQQAGDREAAATAYREVLDRQPGNTNALQGLVALFLAENRASAAEELLQSTLAAAKATAEPAVDTTAVQLILGDVYIEQQKYSEALAIYNSLIQLDGQDFRPLVGKAVALRAQGNEAEAKPLFASAEKIAPAQFKDQIRQLASQPGQSELSPRPAAP</sequence>
<dbReference type="RefSeq" id="WP_166282310.1">
    <property type="nucleotide sequence ID" value="NZ_JTHE03000063.1"/>
</dbReference>
<keyword evidence="4" id="KW-1185">Reference proteome</keyword>
<keyword evidence="2" id="KW-0472">Membrane</keyword>
<comment type="caution">
    <text evidence="3">The sequence shown here is derived from an EMBL/GenBank/DDBJ whole genome shotgun (WGS) entry which is preliminary data.</text>
</comment>
<protein>
    <submittedName>
        <fullName evidence="3">Tetratricopeptide repeat protein</fullName>
    </submittedName>
</protein>
<keyword evidence="2" id="KW-1133">Transmembrane helix</keyword>
<dbReference type="AlphaFoldDB" id="A0ABD4T4X8"/>
<dbReference type="InterPro" id="IPR019734">
    <property type="entry name" value="TPR_rpt"/>
</dbReference>
<dbReference type="PROSITE" id="PS51257">
    <property type="entry name" value="PROKAR_LIPOPROTEIN"/>
    <property type="match status" value="1"/>
</dbReference>
<keyword evidence="1" id="KW-0802">TPR repeat</keyword>